<gene>
    <name evidence="2" type="ORF">BCR42DRAFT_406432</name>
</gene>
<proteinExistence type="predicted"/>
<keyword evidence="1" id="KW-0472">Membrane</keyword>
<evidence type="ECO:0000313" key="3">
    <source>
        <dbReference type="Proteomes" id="UP000193560"/>
    </source>
</evidence>
<keyword evidence="1" id="KW-0812">Transmembrane</keyword>
<name>A0A1X2IUT2_9FUNG</name>
<dbReference type="Proteomes" id="UP000193560">
    <property type="component" value="Unassembled WGS sequence"/>
</dbReference>
<reference evidence="2 3" key="1">
    <citation type="submission" date="2016-07" db="EMBL/GenBank/DDBJ databases">
        <title>Pervasive Adenine N6-methylation of Active Genes in Fungi.</title>
        <authorList>
            <consortium name="DOE Joint Genome Institute"/>
            <person name="Mondo S.J."/>
            <person name="Dannebaum R.O."/>
            <person name="Kuo R.C."/>
            <person name="Labutti K."/>
            <person name="Haridas S."/>
            <person name="Kuo A."/>
            <person name="Salamov A."/>
            <person name="Ahrendt S.R."/>
            <person name="Lipzen A."/>
            <person name="Sullivan W."/>
            <person name="Andreopoulos W.B."/>
            <person name="Clum A."/>
            <person name="Lindquist E."/>
            <person name="Daum C."/>
            <person name="Ramamoorthy G.K."/>
            <person name="Gryganskyi A."/>
            <person name="Culley D."/>
            <person name="Magnuson J.K."/>
            <person name="James T.Y."/>
            <person name="O'Malley M.A."/>
            <person name="Stajich J.E."/>
            <person name="Spatafora J.W."/>
            <person name="Visel A."/>
            <person name="Grigoriev I.V."/>
        </authorList>
    </citation>
    <scope>NUCLEOTIDE SEQUENCE [LARGE SCALE GENOMIC DNA]</scope>
    <source>
        <strain evidence="2 3">NRRL 1336</strain>
    </source>
</reference>
<accession>A0A1X2IUT2</accession>
<evidence type="ECO:0000313" key="2">
    <source>
        <dbReference type="EMBL" id="ORZ22556.1"/>
    </source>
</evidence>
<protein>
    <submittedName>
        <fullName evidence="2">Uncharacterized protein</fullName>
    </submittedName>
</protein>
<organism evidence="2 3">
    <name type="scientific">Absidia repens</name>
    <dbReference type="NCBI Taxonomy" id="90262"/>
    <lineage>
        <taxon>Eukaryota</taxon>
        <taxon>Fungi</taxon>
        <taxon>Fungi incertae sedis</taxon>
        <taxon>Mucoromycota</taxon>
        <taxon>Mucoromycotina</taxon>
        <taxon>Mucoromycetes</taxon>
        <taxon>Mucorales</taxon>
        <taxon>Cunninghamellaceae</taxon>
        <taxon>Absidia</taxon>
    </lineage>
</organism>
<dbReference type="AlphaFoldDB" id="A0A1X2IUT2"/>
<evidence type="ECO:0000256" key="1">
    <source>
        <dbReference type="SAM" id="Phobius"/>
    </source>
</evidence>
<comment type="caution">
    <text evidence="2">The sequence shown here is derived from an EMBL/GenBank/DDBJ whole genome shotgun (WGS) entry which is preliminary data.</text>
</comment>
<keyword evidence="3" id="KW-1185">Reference proteome</keyword>
<keyword evidence="1" id="KW-1133">Transmembrane helix</keyword>
<sequence>MLFLSHSRYTSFKSSLSISLRYYFFNISFECVIEIKHDLVTHFFVIYCIFFNFITVT</sequence>
<feature type="transmembrane region" description="Helical" evidence="1">
    <location>
        <begin position="39"/>
        <end position="56"/>
    </location>
</feature>
<dbReference type="EMBL" id="MCGE01000004">
    <property type="protein sequence ID" value="ORZ22556.1"/>
    <property type="molecule type" value="Genomic_DNA"/>
</dbReference>